<evidence type="ECO:0000256" key="7">
    <source>
        <dbReference type="ARBA" id="ARBA00022989"/>
    </source>
</evidence>
<keyword evidence="7" id="KW-1133">Transmembrane helix</keyword>
<dbReference type="EMBL" id="CP126657">
    <property type="protein sequence ID" value="WJZ97084.1"/>
    <property type="molecule type" value="Genomic_DNA"/>
</dbReference>
<keyword evidence="5" id="KW-0812">Transmembrane</keyword>
<accession>A0ABY9CNJ8</accession>
<keyword evidence="9 12" id="KW-0408">Iron</keyword>
<comment type="cofactor">
    <cofactor evidence="1">
        <name>heme</name>
        <dbReference type="ChEBI" id="CHEBI:30413"/>
    </cofactor>
</comment>
<organism evidence="13 14">
    <name type="scientific">Vitis vinifera</name>
    <name type="common">Grape</name>
    <dbReference type="NCBI Taxonomy" id="29760"/>
    <lineage>
        <taxon>Eukaryota</taxon>
        <taxon>Viridiplantae</taxon>
        <taxon>Streptophyta</taxon>
        <taxon>Embryophyta</taxon>
        <taxon>Tracheophyta</taxon>
        <taxon>Spermatophyta</taxon>
        <taxon>Magnoliopsida</taxon>
        <taxon>eudicotyledons</taxon>
        <taxon>Gunneridae</taxon>
        <taxon>Pentapetalae</taxon>
        <taxon>rosids</taxon>
        <taxon>Vitales</taxon>
        <taxon>Vitaceae</taxon>
        <taxon>Viteae</taxon>
        <taxon>Vitis</taxon>
    </lineage>
</organism>
<evidence type="ECO:0000256" key="4">
    <source>
        <dbReference type="ARBA" id="ARBA00022617"/>
    </source>
</evidence>
<proteinExistence type="inferred from homology"/>
<keyword evidence="11" id="KW-0472">Membrane</keyword>
<dbReference type="Proteomes" id="UP001227230">
    <property type="component" value="Chromosome 10"/>
</dbReference>
<evidence type="ECO:0000256" key="5">
    <source>
        <dbReference type="ARBA" id="ARBA00022692"/>
    </source>
</evidence>
<keyword evidence="6 12" id="KW-0479">Metal-binding</keyword>
<evidence type="ECO:0000256" key="10">
    <source>
        <dbReference type="ARBA" id="ARBA00023033"/>
    </source>
</evidence>
<protein>
    <submittedName>
        <fullName evidence="13">Uncharacterized protein</fullName>
    </submittedName>
</protein>
<dbReference type="PANTHER" id="PTHR47953:SF19">
    <property type="entry name" value="OS06G0641600 PROTEIN"/>
    <property type="match status" value="1"/>
</dbReference>
<dbReference type="PANTHER" id="PTHR47953">
    <property type="entry name" value="OS08G0105600 PROTEIN"/>
    <property type="match status" value="1"/>
</dbReference>
<dbReference type="InterPro" id="IPR001128">
    <property type="entry name" value="Cyt_P450"/>
</dbReference>
<dbReference type="Gene3D" id="1.10.630.10">
    <property type="entry name" value="Cytochrome P450"/>
    <property type="match status" value="1"/>
</dbReference>
<evidence type="ECO:0000256" key="11">
    <source>
        <dbReference type="ARBA" id="ARBA00023136"/>
    </source>
</evidence>
<evidence type="ECO:0000313" key="14">
    <source>
        <dbReference type="Proteomes" id="UP001227230"/>
    </source>
</evidence>
<keyword evidence="4 12" id="KW-0349">Heme</keyword>
<comment type="similarity">
    <text evidence="3 12">Belongs to the cytochrome P450 family.</text>
</comment>
<keyword evidence="14" id="KW-1185">Reference proteome</keyword>
<evidence type="ECO:0000256" key="1">
    <source>
        <dbReference type="ARBA" id="ARBA00001971"/>
    </source>
</evidence>
<dbReference type="Pfam" id="PF00067">
    <property type="entry name" value="p450"/>
    <property type="match status" value="1"/>
</dbReference>
<evidence type="ECO:0000256" key="12">
    <source>
        <dbReference type="RuleBase" id="RU000461"/>
    </source>
</evidence>
<sequence length="54" mass="6227">MPERFYPERFLDSSIDYKGADFGYIPFGAGRRICPGILFAMPNIELPLAYLQRI</sequence>
<evidence type="ECO:0000256" key="8">
    <source>
        <dbReference type="ARBA" id="ARBA00023002"/>
    </source>
</evidence>
<evidence type="ECO:0000313" key="13">
    <source>
        <dbReference type="EMBL" id="WJZ97084.1"/>
    </source>
</evidence>
<keyword evidence="10 12" id="KW-0503">Monooxygenase</keyword>
<dbReference type="InterPro" id="IPR036396">
    <property type="entry name" value="Cyt_P450_sf"/>
</dbReference>
<evidence type="ECO:0000256" key="9">
    <source>
        <dbReference type="ARBA" id="ARBA00023004"/>
    </source>
</evidence>
<dbReference type="PROSITE" id="PS00086">
    <property type="entry name" value="CYTOCHROME_P450"/>
    <property type="match status" value="1"/>
</dbReference>
<reference evidence="13 14" key="1">
    <citation type="journal article" date="2023" name="Hortic Res">
        <title>The complete reference genome for grapevine (Vitis vinifera L.) genetics and breeding.</title>
        <authorList>
            <person name="Shi X."/>
            <person name="Cao S."/>
            <person name="Wang X."/>
            <person name="Huang S."/>
            <person name="Wang Y."/>
            <person name="Liu Z."/>
            <person name="Liu W."/>
            <person name="Leng X."/>
            <person name="Peng Y."/>
            <person name="Wang N."/>
            <person name="Wang Y."/>
            <person name="Ma Z."/>
            <person name="Xu X."/>
            <person name="Zhang F."/>
            <person name="Xue H."/>
            <person name="Zhong H."/>
            <person name="Wang Y."/>
            <person name="Zhang K."/>
            <person name="Velt A."/>
            <person name="Avia K."/>
            <person name="Holtgrawe D."/>
            <person name="Grimplet J."/>
            <person name="Matus J.T."/>
            <person name="Ware D."/>
            <person name="Wu X."/>
            <person name="Wang H."/>
            <person name="Liu C."/>
            <person name="Fang Y."/>
            <person name="Rustenholz C."/>
            <person name="Cheng Z."/>
            <person name="Xiao H."/>
            <person name="Zhou Y."/>
        </authorList>
    </citation>
    <scope>NUCLEOTIDE SEQUENCE [LARGE SCALE GENOMIC DNA]</scope>
    <source>
        <strain evidence="14">cv. Pinot noir / PN40024</strain>
        <tissue evidence="13">Leaf</tissue>
    </source>
</reference>
<evidence type="ECO:0000256" key="3">
    <source>
        <dbReference type="ARBA" id="ARBA00010617"/>
    </source>
</evidence>
<name>A0ABY9CNJ8_VITVI</name>
<dbReference type="InterPro" id="IPR052306">
    <property type="entry name" value="CYP450_71D"/>
</dbReference>
<comment type="subcellular location">
    <subcellularLocation>
        <location evidence="2">Membrane</location>
        <topology evidence="2">Single-pass membrane protein</topology>
    </subcellularLocation>
</comment>
<dbReference type="SUPFAM" id="SSF48264">
    <property type="entry name" value="Cytochrome P450"/>
    <property type="match status" value="1"/>
</dbReference>
<evidence type="ECO:0000256" key="6">
    <source>
        <dbReference type="ARBA" id="ARBA00022723"/>
    </source>
</evidence>
<dbReference type="InterPro" id="IPR017972">
    <property type="entry name" value="Cyt_P450_CS"/>
</dbReference>
<gene>
    <name evidence="13" type="ORF">VitviT2T_015718</name>
</gene>
<keyword evidence="8 12" id="KW-0560">Oxidoreductase</keyword>
<evidence type="ECO:0000256" key="2">
    <source>
        <dbReference type="ARBA" id="ARBA00004167"/>
    </source>
</evidence>